<evidence type="ECO:0000259" key="2">
    <source>
        <dbReference type="PROSITE" id="PS50112"/>
    </source>
</evidence>
<keyword evidence="7" id="KW-1185">Reference proteome</keyword>
<dbReference type="PANTHER" id="PTHR44757">
    <property type="entry name" value="DIGUANYLATE CYCLASE DGCP"/>
    <property type="match status" value="1"/>
</dbReference>
<dbReference type="NCBIfam" id="TIGR00229">
    <property type="entry name" value="sensory_box"/>
    <property type="match status" value="1"/>
</dbReference>
<sequence>MDTKQRDIQSQDASEQPPISADCLHSEAIASQQPECQQWQEKLQNVQQELSNIKLALDEAAIVALTDTTGVMQYVNDKFCRLSQYAREELVQQNYRMLNSSCHPKEFFQGLWSTIDQGKVWQGEIRNKAKDGSYYWVDTTIVPYLNEQGQPFQYLAIQFDITERKRIEERLRHDAFHDVLTGLPNRALFMARLGRAIEHVKRRSGAVFALLFVDLDYFKTLNDTLGHLVGDQLLVAIARRLESCLRIGDTVARFGGDEFTILLEDIKDVQDAIRVAERLQQELQLPFYLSGHEISTTASIGIALSCTDYSQPEEILRDADLALYQAKAMGRTRYEIFDASMHRGTLAHMQLEHDLRRAIAKTQDQAISGETEAPEFWLQYQPIVSLKTNRIMGFEALIRWNHPERGLISPADFIPLAEETGLIVPIGQWVLRQACYQLSVWHQLISSPCPLIVSVNLSSRQFVQPDLVNQISQILQETNLNPRYLKLEITESVVMENAEVATTMLQQLKSLGIQLAIDDFGTGYSSLSYLHRFPIDTLKIDRSFINRIDIDGENLEIVRTIVTLAWNLGMDIIAEGVETAKQLAQLKALKCEYAQGYFFARPLNCEAATALVLQGTIAVK</sequence>
<name>A0ABV0J4T5_9CYAN</name>
<dbReference type="PROSITE" id="PS50883">
    <property type="entry name" value="EAL"/>
    <property type="match status" value="1"/>
</dbReference>
<evidence type="ECO:0000313" key="6">
    <source>
        <dbReference type="EMBL" id="MEP0816798.1"/>
    </source>
</evidence>
<proteinExistence type="predicted"/>
<dbReference type="SUPFAM" id="SSF141868">
    <property type="entry name" value="EAL domain-like"/>
    <property type="match status" value="1"/>
</dbReference>
<dbReference type="InterPro" id="IPR000014">
    <property type="entry name" value="PAS"/>
</dbReference>
<dbReference type="InterPro" id="IPR000700">
    <property type="entry name" value="PAS-assoc_C"/>
</dbReference>
<protein>
    <submittedName>
        <fullName evidence="6">EAL domain-containing protein</fullName>
    </submittedName>
</protein>
<dbReference type="Gene3D" id="3.20.20.450">
    <property type="entry name" value="EAL domain"/>
    <property type="match status" value="1"/>
</dbReference>
<dbReference type="InterPro" id="IPR001610">
    <property type="entry name" value="PAC"/>
</dbReference>
<dbReference type="RefSeq" id="WP_190438888.1">
    <property type="nucleotide sequence ID" value="NZ_JAMPKM010000003.1"/>
</dbReference>
<reference evidence="6 7" key="1">
    <citation type="submission" date="2022-04" db="EMBL/GenBank/DDBJ databases">
        <title>Positive selection, recombination, and allopatry shape intraspecific diversity of widespread and dominant cyanobacteria.</title>
        <authorList>
            <person name="Wei J."/>
            <person name="Shu W."/>
            <person name="Hu C."/>
        </authorList>
    </citation>
    <scope>NUCLEOTIDE SEQUENCE [LARGE SCALE GENOMIC DNA]</scope>
    <source>
        <strain evidence="6 7">GB2-A4</strain>
    </source>
</reference>
<dbReference type="PROSITE" id="PS50112">
    <property type="entry name" value="PAS"/>
    <property type="match status" value="1"/>
</dbReference>
<dbReference type="InterPro" id="IPR052155">
    <property type="entry name" value="Biofilm_reg_signaling"/>
</dbReference>
<dbReference type="InterPro" id="IPR000160">
    <property type="entry name" value="GGDEF_dom"/>
</dbReference>
<evidence type="ECO:0000256" key="1">
    <source>
        <dbReference type="SAM" id="Coils"/>
    </source>
</evidence>
<feature type="domain" description="GGDEF" evidence="5">
    <location>
        <begin position="206"/>
        <end position="339"/>
    </location>
</feature>
<gene>
    <name evidence="6" type="ORF">NC998_06790</name>
</gene>
<dbReference type="InterPro" id="IPR035919">
    <property type="entry name" value="EAL_sf"/>
</dbReference>
<dbReference type="PANTHER" id="PTHR44757:SF2">
    <property type="entry name" value="BIOFILM ARCHITECTURE MAINTENANCE PROTEIN MBAA"/>
    <property type="match status" value="1"/>
</dbReference>
<dbReference type="Gene3D" id="3.30.450.20">
    <property type="entry name" value="PAS domain"/>
    <property type="match status" value="1"/>
</dbReference>
<dbReference type="InterPro" id="IPR035965">
    <property type="entry name" value="PAS-like_dom_sf"/>
</dbReference>
<dbReference type="SMART" id="SM00052">
    <property type="entry name" value="EAL"/>
    <property type="match status" value="1"/>
</dbReference>
<dbReference type="Pfam" id="PF00990">
    <property type="entry name" value="GGDEF"/>
    <property type="match status" value="1"/>
</dbReference>
<dbReference type="Gene3D" id="3.30.70.270">
    <property type="match status" value="1"/>
</dbReference>
<dbReference type="CDD" id="cd01948">
    <property type="entry name" value="EAL"/>
    <property type="match status" value="1"/>
</dbReference>
<dbReference type="SMART" id="SM00086">
    <property type="entry name" value="PAC"/>
    <property type="match status" value="1"/>
</dbReference>
<dbReference type="InterPro" id="IPR029787">
    <property type="entry name" value="Nucleotide_cyclase"/>
</dbReference>
<evidence type="ECO:0000259" key="3">
    <source>
        <dbReference type="PROSITE" id="PS50113"/>
    </source>
</evidence>
<feature type="domain" description="EAL" evidence="4">
    <location>
        <begin position="348"/>
        <end position="616"/>
    </location>
</feature>
<dbReference type="CDD" id="cd01949">
    <property type="entry name" value="GGDEF"/>
    <property type="match status" value="1"/>
</dbReference>
<dbReference type="Proteomes" id="UP001464891">
    <property type="component" value="Unassembled WGS sequence"/>
</dbReference>
<evidence type="ECO:0000313" key="7">
    <source>
        <dbReference type="Proteomes" id="UP001464891"/>
    </source>
</evidence>
<dbReference type="InterPro" id="IPR001633">
    <property type="entry name" value="EAL_dom"/>
</dbReference>
<organism evidence="6 7">
    <name type="scientific">Trichocoleus desertorum GB2-A4</name>
    <dbReference type="NCBI Taxonomy" id="2933944"/>
    <lineage>
        <taxon>Bacteria</taxon>
        <taxon>Bacillati</taxon>
        <taxon>Cyanobacteriota</taxon>
        <taxon>Cyanophyceae</taxon>
        <taxon>Leptolyngbyales</taxon>
        <taxon>Trichocoleusaceae</taxon>
        <taxon>Trichocoleus</taxon>
    </lineage>
</organism>
<comment type="caution">
    <text evidence="6">The sequence shown here is derived from an EMBL/GenBank/DDBJ whole genome shotgun (WGS) entry which is preliminary data.</text>
</comment>
<dbReference type="SUPFAM" id="SSF55785">
    <property type="entry name" value="PYP-like sensor domain (PAS domain)"/>
    <property type="match status" value="1"/>
</dbReference>
<keyword evidence="1" id="KW-0175">Coiled coil</keyword>
<dbReference type="Pfam" id="PF00563">
    <property type="entry name" value="EAL"/>
    <property type="match status" value="1"/>
</dbReference>
<accession>A0ABV0J4T5</accession>
<feature type="coiled-coil region" evidence="1">
    <location>
        <begin position="36"/>
        <end position="63"/>
    </location>
</feature>
<dbReference type="SUPFAM" id="SSF55073">
    <property type="entry name" value="Nucleotide cyclase"/>
    <property type="match status" value="1"/>
</dbReference>
<dbReference type="InterPro" id="IPR043128">
    <property type="entry name" value="Rev_trsase/Diguanyl_cyclase"/>
</dbReference>
<dbReference type="NCBIfam" id="TIGR00254">
    <property type="entry name" value="GGDEF"/>
    <property type="match status" value="1"/>
</dbReference>
<dbReference type="Pfam" id="PF13426">
    <property type="entry name" value="PAS_9"/>
    <property type="match status" value="1"/>
</dbReference>
<dbReference type="SMART" id="SM00091">
    <property type="entry name" value="PAS"/>
    <property type="match status" value="1"/>
</dbReference>
<dbReference type="PROSITE" id="PS50113">
    <property type="entry name" value="PAC"/>
    <property type="match status" value="1"/>
</dbReference>
<dbReference type="PROSITE" id="PS50887">
    <property type="entry name" value="GGDEF"/>
    <property type="match status" value="1"/>
</dbReference>
<feature type="domain" description="PAC" evidence="3">
    <location>
        <begin position="121"/>
        <end position="173"/>
    </location>
</feature>
<dbReference type="EMBL" id="JAMPKM010000003">
    <property type="protein sequence ID" value="MEP0816798.1"/>
    <property type="molecule type" value="Genomic_DNA"/>
</dbReference>
<feature type="domain" description="PAS" evidence="2">
    <location>
        <begin position="63"/>
        <end position="106"/>
    </location>
</feature>
<evidence type="ECO:0000259" key="5">
    <source>
        <dbReference type="PROSITE" id="PS50887"/>
    </source>
</evidence>
<evidence type="ECO:0000259" key="4">
    <source>
        <dbReference type="PROSITE" id="PS50883"/>
    </source>
</evidence>
<dbReference type="CDD" id="cd00130">
    <property type="entry name" value="PAS"/>
    <property type="match status" value="1"/>
</dbReference>
<dbReference type="SMART" id="SM00267">
    <property type="entry name" value="GGDEF"/>
    <property type="match status" value="1"/>
</dbReference>